<dbReference type="GO" id="GO:0005774">
    <property type="term" value="C:vacuolar membrane"/>
    <property type="evidence" value="ECO:0007669"/>
    <property type="project" value="TreeGrafter"/>
</dbReference>
<evidence type="ECO:0000313" key="12">
    <source>
        <dbReference type="Proteomes" id="UP000319731"/>
    </source>
</evidence>
<evidence type="ECO:0000256" key="7">
    <source>
        <dbReference type="ARBA" id="ARBA00023136"/>
    </source>
</evidence>
<evidence type="ECO:0000256" key="8">
    <source>
        <dbReference type="SAM" id="MobiDB-lite"/>
    </source>
</evidence>
<organism evidence="11 12">
    <name type="scientific">Synchytrium microbalum</name>
    <dbReference type="NCBI Taxonomy" id="1806994"/>
    <lineage>
        <taxon>Eukaryota</taxon>
        <taxon>Fungi</taxon>
        <taxon>Fungi incertae sedis</taxon>
        <taxon>Chytridiomycota</taxon>
        <taxon>Chytridiomycota incertae sedis</taxon>
        <taxon>Chytridiomycetes</taxon>
        <taxon>Synchytriales</taxon>
        <taxon>Synchytriaceae</taxon>
        <taxon>Synchytrium</taxon>
    </lineage>
</organism>
<evidence type="ECO:0000256" key="5">
    <source>
        <dbReference type="ARBA" id="ARBA00022970"/>
    </source>
</evidence>
<feature type="transmembrane region" description="Helical" evidence="9">
    <location>
        <begin position="217"/>
        <end position="238"/>
    </location>
</feature>
<feature type="transmembrane region" description="Helical" evidence="9">
    <location>
        <begin position="351"/>
        <end position="377"/>
    </location>
</feature>
<dbReference type="RefSeq" id="XP_031023249.1">
    <property type="nucleotide sequence ID" value="XM_031170768.1"/>
</dbReference>
<keyword evidence="7 9" id="KW-0472">Membrane</keyword>
<dbReference type="GeneID" id="42006065"/>
<reference evidence="11 12" key="1">
    <citation type="journal article" date="2019" name="Sci. Rep.">
        <title>Comparative genomics of chytrid fungi reveal insights into the obligate biotrophic and pathogenic lifestyle of Synchytrium endobioticum.</title>
        <authorList>
            <person name="van de Vossenberg B.T.L.H."/>
            <person name="Warris S."/>
            <person name="Nguyen H.D.T."/>
            <person name="van Gent-Pelzer M.P.E."/>
            <person name="Joly D.L."/>
            <person name="van de Geest H.C."/>
            <person name="Bonants P.J.M."/>
            <person name="Smith D.S."/>
            <person name="Levesque C.A."/>
            <person name="van der Lee T.A.J."/>
        </authorList>
    </citation>
    <scope>NUCLEOTIDE SEQUENCE [LARGE SCALE GENOMIC DNA]</scope>
    <source>
        <strain evidence="11 12">JEL517</strain>
    </source>
</reference>
<feature type="compositionally biased region" description="Basic and acidic residues" evidence="8">
    <location>
        <begin position="106"/>
        <end position="118"/>
    </location>
</feature>
<proteinExistence type="inferred from homology"/>
<comment type="subcellular location">
    <subcellularLocation>
        <location evidence="1">Membrane</location>
        <topology evidence="1">Multi-pass membrane protein</topology>
    </subcellularLocation>
</comment>
<evidence type="ECO:0000256" key="6">
    <source>
        <dbReference type="ARBA" id="ARBA00022989"/>
    </source>
</evidence>
<keyword evidence="6 9" id="KW-1133">Transmembrane helix</keyword>
<evidence type="ECO:0000256" key="3">
    <source>
        <dbReference type="ARBA" id="ARBA00022448"/>
    </source>
</evidence>
<feature type="transmembrane region" description="Helical" evidence="9">
    <location>
        <begin position="446"/>
        <end position="463"/>
    </location>
</feature>
<sequence>MSSPSIAIPPSPSDRTPNPVRSPDDSDNEHEATSNKNSRASRNRNTSWSQSISRSWSVIFQGGGRLHDSDDDENDNNGTDGQPRDSDDDDDDGQPRSHLNGASHRNHADITIHDDTERTPLIPKLSQPKKSSFSQSLFNSVNLLAGMGVLTLPYTFKLTGWLVGTGLLITFAATTSHTAVLLAKCLDHPKVKGPGGLIGLTYGDVGEAAFGLNGRRFISAVFVCQMMAACVAYCILIGDSIHALFPQFQLTYIKLVTFLVLTPTTWPKSMQLLSYTSFIGIIALLNMIAIILFDGLTTHTSPGSILVPETTSLLPPNINVLPMAIGLTMVGLDGHAVFPSLYRDLGKPKRFSWIVTITYIIVLGIYIVIAGSGYLMFGENCKNEITQNLPTVPSFNPQLTQMTVWLVAINPMTKYPLLLSPVNTQIENTLHTTFVSAYQHQGIVRIISRSIVSLLVVVIAIYYPGFTNVMALLGSGFSFTVAVVFPLLCFLKLYGDEISLVRRLFYKLVIVLGAALGLLGTVYSFLPTPHSDL</sequence>
<evidence type="ECO:0000256" key="4">
    <source>
        <dbReference type="ARBA" id="ARBA00022692"/>
    </source>
</evidence>
<comment type="caution">
    <text evidence="11">The sequence shown here is derived from an EMBL/GenBank/DDBJ whole genome shotgun (WGS) entry which is preliminary data.</text>
</comment>
<gene>
    <name evidence="11" type="ORF">SmJEL517_g04840</name>
</gene>
<dbReference type="AlphaFoldDB" id="A0A507BXT1"/>
<comment type="similarity">
    <text evidence="2">Belongs to the amino acid/polyamine transporter 2 family.</text>
</comment>
<feature type="transmembrane region" description="Helical" evidence="9">
    <location>
        <begin position="505"/>
        <end position="526"/>
    </location>
</feature>
<dbReference type="Pfam" id="PF01490">
    <property type="entry name" value="Aa_trans"/>
    <property type="match status" value="1"/>
</dbReference>
<feature type="transmembrane region" description="Helical" evidence="9">
    <location>
        <begin position="273"/>
        <end position="293"/>
    </location>
</feature>
<dbReference type="Proteomes" id="UP000319731">
    <property type="component" value="Unassembled WGS sequence"/>
</dbReference>
<accession>A0A507BXT1</accession>
<keyword evidence="5" id="KW-0029">Amino-acid transport</keyword>
<feature type="transmembrane region" description="Helical" evidence="9">
    <location>
        <begin position="162"/>
        <end position="183"/>
    </location>
</feature>
<evidence type="ECO:0000259" key="10">
    <source>
        <dbReference type="Pfam" id="PF01490"/>
    </source>
</evidence>
<dbReference type="EMBL" id="QEAO01000037">
    <property type="protein sequence ID" value="TPX31938.1"/>
    <property type="molecule type" value="Genomic_DNA"/>
</dbReference>
<dbReference type="InterPro" id="IPR013057">
    <property type="entry name" value="AA_transpt_TM"/>
</dbReference>
<dbReference type="OrthoDB" id="655540at2759"/>
<evidence type="ECO:0000256" key="2">
    <source>
        <dbReference type="ARBA" id="ARBA00008066"/>
    </source>
</evidence>
<feature type="region of interest" description="Disordered" evidence="8">
    <location>
        <begin position="1"/>
        <end position="129"/>
    </location>
</feature>
<keyword evidence="3" id="KW-0813">Transport</keyword>
<evidence type="ECO:0000313" key="11">
    <source>
        <dbReference type="EMBL" id="TPX31938.1"/>
    </source>
</evidence>
<protein>
    <recommendedName>
        <fullName evidence="10">Amino acid transporter transmembrane domain-containing protein</fullName>
    </recommendedName>
</protein>
<feature type="domain" description="Amino acid transporter transmembrane" evidence="10">
    <location>
        <begin position="130"/>
        <end position="522"/>
    </location>
</feature>
<name>A0A507BXT1_9FUNG</name>
<keyword evidence="4 9" id="KW-0812">Transmembrane</keyword>
<feature type="transmembrane region" description="Helical" evidence="9">
    <location>
        <begin position="469"/>
        <end position="493"/>
    </location>
</feature>
<evidence type="ECO:0000256" key="9">
    <source>
        <dbReference type="SAM" id="Phobius"/>
    </source>
</evidence>
<dbReference type="STRING" id="1806994.A0A507BXT1"/>
<dbReference type="GO" id="GO:0015179">
    <property type="term" value="F:L-amino acid transmembrane transporter activity"/>
    <property type="evidence" value="ECO:0007669"/>
    <property type="project" value="TreeGrafter"/>
</dbReference>
<feature type="compositionally biased region" description="Low complexity" evidence="8">
    <location>
        <begin position="34"/>
        <end position="57"/>
    </location>
</feature>
<dbReference type="PANTHER" id="PTHR22950">
    <property type="entry name" value="AMINO ACID TRANSPORTER"/>
    <property type="match status" value="1"/>
</dbReference>
<evidence type="ECO:0000256" key="1">
    <source>
        <dbReference type="ARBA" id="ARBA00004141"/>
    </source>
</evidence>
<dbReference type="PANTHER" id="PTHR22950:SF692">
    <property type="entry name" value="TRANSMEMBRANE AMINO ACID TRANSPORTER FAMILY PROTEIN"/>
    <property type="match status" value="1"/>
</dbReference>
<keyword evidence="12" id="KW-1185">Reference proteome</keyword>